<dbReference type="SMART" id="SM00320">
    <property type="entry name" value="WD40"/>
    <property type="match status" value="3"/>
</dbReference>
<dbReference type="InterPro" id="IPR036322">
    <property type="entry name" value="WD40_repeat_dom_sf"/>
</dbReference>
<gene>
    <name evidence="7" type="ORF">DASC09_058850</name>
</gene>
<dbReference type="SUPFAM" id="SSF50978">
    <property type="entry name" value="WD40 repeat-like"/>
    <property type="match status" value="1"/>
</dbReference>
<dbReference type="RefSeq" id="XP_064855541.1">
    <property type="nucleotide sequence ID" value="XM_064999469.1"/>
</dbReference>
<evidence type="ECO:0000256" key="2">
    <source>
        <dbReference type="ARBA" id="ARBA00022574"/>
    </source>
</evidence>
<dbReference type="Proteomes" id="UP001360560">
    <property type="component" value="Unassembled WGS sequence"/>
</dbReference>
<name>A0AAV5QV24_9ASCO</name>
<sequence>MNLLLLDPFEVAKEYPETLTNSLQYGHSRFLKFNKKGDYLASGLLDGSICIFDADTNQVIAVLKQHTGVVQSLEWSNCGRYLLSSSTDCKVLLWDLKTKTVIREIIFESAVWTAQLHPTNTFVFVCTIFNDDPVYVDWSNENDIRILKIPTTPYQPEQSLTSDKNEDGDKHIEEPEPKKQKKSKDLAFCVKFAYNGKLMFMGTNKGWLNIISNFDNSSWLKTIYSQKICSSHAKQIVISEKTSKIFVNCSDRIIRQLSIHEDFITKYLKNPSEPTKDEGKSEDSEASGASATENNENDEFEIELKYQDVVNRLQWNSITINHNGEYLIASTYGSGAHDIYMWETTMGSLTKVLEGPKEELFDIDWNNKRCCIGANGLDSGYVYLWTNIIPQKWSALAPDFVEIEENVEYSEQEDEFDILPNEEINQRQLNEEDEHVDIITKDEVDARGLQEEESFVIPMILKKDIDLSDGEDVD</sequence>
<reference evidence="7 8" key="1">
    <citation type="journal article" date="2023" name="Elife">
        <title>Identification of key yeast species and microbe-microbe interactions impacting larval growth of Drosophila in the wild.</title>
        <authorList>
            <person name="Mure A."/>
            <person name="Sugiura Y."/>
            <person name="Maeda R."/>
            <person name="Honda K."/>
            <person name="Sakurai N."/>
            <person name="Takahashi Y."/>
            <person name="Watada M."/>
            <person name="Katoh T."/>
            <person name="Gotoh A."/>
            <person name="Gotoh Y."/>
            <person name="Taniguchi I."/>
            <person name="Nakamura K."/>
            <person name="Hayashi T."/>
            <person name="Katayama T."/>
            <person name="Uemura T."/>
            <person name="Hattori Y."/>
        </authorList>
    </citation>
    <scope>NUCLEOTIDE SEQUENCE [LARGE SCALE GENOMIC DNA]</scope>
    <source>
        <strain evidence="7 8">SC-9</strain>
    </source>
</reference>
<dbReference type="InterPro" id="IPR015943">
    <property type="entry name" value="WD40/YVTN_repeat-like_dom_sf"/>
</dbReference>
<dbReference type="Gene3D" id="2.130.10.10">
    <property type="entry name" value="YVTN repeat-like/Quinoprotein amine dehydrogenase"/>
    <property type="match status" value="1"/>
</dbReference>
<keyword evidence="4" id="KW-0539">Nucleus</keyword>
<comment type="subcellular location">
    <subcellularLocation>
        <location evidence="1">Nucleus</location>
    </subcellularLocation>
</comment>
<dbReference type="Pfam" id="PF00400">
    <property type="entry name" value="WD40"/>
    <property type="match status" value="2"/>
</dbReference>
<keyword evidence="8" id="KW-1185">Reference proteome</keyword>
<dbReference type="InterPro" id="IPR037850">
    <property type="entry name" value="RBBP5/Swd1"/>
</dbReference>
<keyword evidence="3" id="KW-0677">Repeat</keyword>
<dbReference type="PROSITE" id="PS00678">
    <property type="entry name" value="WD_REPEATS_1"/>
    <property type="match status" value="1"/>
</dbReference>
<feature type="repeat" description="WD" evidence="5">
    <location>
        <begin position="63"/>
        <end position="104"/>
    </location>
</feature>
<proteinExistence type="predicted"/>
<dbReference type="PANTHER" id="PTHR44040">
    <property type="entry name" value="RETINOBLASTOMA-BINDING PROTEIN 5"/>
    <property type="match status" value="1"/>
</dbReference>
<keyword evidence="2 5" id="KW-0853">WD repeat</keyword>
<dbReference type="EMBL" id="BTFZ01000020">
    <property type="protein sequence ID" value="GMM38546.1"/>
    <property type="molecule type" value="Genomic_DNA"/>
</dbReference>
<dbReference type="GeneID" id="90076534"/>
<evidence type="ECO:0000256" key="1">
    <source>
        <dbReference type="ARBA" id="ARBA00004123"/>
    </source>
</evidence>
<protein>
    <submittedName>
        <fullName evidence="7">COMPASS subunit protein</fullName>
    </submittedName>
</protein>
<feature type="compositionally biased region" description="Basic and acidic residues" evidence="6">
    <location>
        <begin position="274"/>
        <end position="283"/>
    </location>
</feature>
<accession>A0AAV5QV24</accession>
<evidence type="ECO:0000313" key="8">
    <source>
        <dbReference type="Proteomes" id="UP001360560"/>
    </source>
</evidence>
<dbReference type="AlphaFoldDB" id="A0AAV5QV24"/>
<evidence type="ECO:0000313" key="7">
    <source>
        <dbReference type="EMBL" id="GMM38546.1"/>
    </source>
</evidence>
<organism evidence="7 8">
    <name type="scientific">Saccharomycopsis crataegensis</name>
    <dbReference type="NCBI Taxonomy" id="43959"/>
    <lineage>
        <taxon>Eukaryota</taxon>
        <taxon>Fungi</taxon>
        <taxon>Dikarya</taxon>
        <taxon>Ascomycota</taxon>
        <taxon>Saccharomycotina</taxon>
        <taxon>Saccharomycetes</taxon>
        <taxon>Saccharomycopsidaceae</taxon>
        <taxon>Saccharomycopsis</taxon>
    </lineage>
</organism>
<feature type="region of interest" description="Disordered" evidence="6">
    <location>
        <begin position="270"/>
        <end position="295"/>
    </location>
</feature>
<dbReference type="GO" id="GO:0048188">
    <property type="term" value="C:Set1C/COMPASS complex"/>
    <property type="evidence" value="ECO:0007669"/>
    <property type="project" value="InterPro"/>
</dbReference>
<evidence type="ECO:0000256" key="5">
    <source>
        <dbReference type="PROSITE-ProRule" id="PRU00221"/>
    </source>
</evidence>
<dbReference type="InterPro" id="IPR001680">
    <property type="entry name" value="WD40_rpt"/>
</dbReference>
<evidence type="ECO:0000256" key="6">
    <source>
        <dbReference type="SAM" id="MobiDB-lite"/>
    </source>
</evidence>
<evidence type="ECO:0000256" key="4">
    <source>
        <dbReference type="ARBA" id="ARBA00023242"/>
    </source>
</evidence>
<dbReference type="PROSITE" id="PS50294">
    <property type="entry name" value="WD_REPEATS_REGION"/>
    <property type="match status" value="1"/>
</dbReference>
<dbReference type="PANTHER" id="PTHR44040:SF1">
    <property type="entry name" value="RETINOBLASTOMA-BINDING PROTEIN 5"/>
    <property type="match status" value="1"/>
</dbReference>
<evidence type="ECO:0000256" key="3">
    <source>
        <dbReference type="ARBA" id="ARBA00022737"/>
    </source>
</evidence>
<comment type="caution">
    <text evidence="7">The sequence shown here is derived from an EMBL/GenBank/DDBJ whole genome shotgun (WGS) entry which is preliminary data.</text>
</comment>
<feature type="compositionally biased region" description="Basic and acidic residues" evidence="6">
    <location>
        <begin position="163"/>
        <end position="178"/>
    </location>
</feature>
<dbReference type="InterPro" id="IPR019775">
    <property type="entry name" value="WD40_repeat_CS"/>
</dbReference>
<dbReference type="PROSITE" id="PS50082">
    <property type="entry name" value="WD_REPEATS_2"/>
    <property type="match status" value="1"/>
</dbReference>
<feature type="region of interest" description="Disordered" evidence="6">
    <location>
        <begin position="155"/>
        <end position="180"/>
    </location>
</feature>